<dbReference type="InterPro" id="IPR000868">
    <property type="entry name" value="Isochorismatase-like_dom"/>
</dbReference>
<evidence type="ECO:0000259" key="3">
    <source>
        <dbReference type="Pfam" id="PF00857"/>
    </source>
</evidence>
<sequence>MAPLTLAPAQPMAFAMPEGRTALVVIDMQKDFLLKGGYGFLQCPSEKVFEKVSSVIEPTAKAIAAARKLGLHVIHTREGHVEDLSDCPPTKRMRQQMTNPERHKLVIGTDGPMGRLLVRGSDGHDIVDDVKPLKDEPVLDKPGKGSFYNTDFHQMLVSRGITHIMLAGVTTECCVATTFREANDHGFETCVLTDCTSGFDNQIVDASMKHFCAFDGLLGYTCSSQPLLDLAATVTVPQSVAAEYDISIASLRAAYRSGKLAPTKVVDYIYEQILKPDAAAVFKTVIDKAEALKTLPEAGVEASFADMPYFYGIPFTVSESFDIENSSLVKALLKAGAILIGTTKIEASGAGLFATAEVTSEYSSEYVAGGYSYGSALAIAKGLGSFSLALDTDGSARVPVAFNGVVGYNVTKGLLPSDHVAKFCPSIDSISIIATTVHDARVVFAEMRHQDLANPYSAPDRYIPIKSIDFRGPKEGGFRFAVPDDLSLVSEEYKTAFSAFVEKAKSVGGTLVPMDLSSLAKATNVVGPIIDTERVAFGAKSSGDSEVLGKIYDATVSSASSLSAVKVMQEMAALRALKTELYLKFEGAAGVDVLLMPTVPYQPLASSVASDPVRVNSELGTFTKVTNVFEMCAVSVKAGETGPLKLPFGGMIVAPMGMDGRMLDIAELFA</sequence>
<feature type="domain" description="Isochorismatase-like" evidence="3">
    <location>
        <begin position="21"/>
        <end position="211"/>
    </location>
</feature>
<protein>
    <submittedName>
        <fullName evidence="5">Amidase signature domain-containing protein</fullName>
    </submittedName>
</protein>
<feature type="domain" description="Amidase" evidence="4">
    <location>
        <begin position="322"/>
        <end position="663"/>
    </location>
</feature>
<dbReference type="SUPFAM" id="SSF52499">
    <property type="entry name" value="Isochorismatase-like hydrolases"/>
    <property type="match status" value="1"/>
</dbReference>
<dbReference type="EMBL" id="JBBJBU010000008">
    <property type="protein sequence ID" value="KAK7204286.1"/>
    <property type="molecule type" value="Genomic_DNA"/>
</dbReference>
<gene>
    <name evidence="5" type="ORF">BZA70DRAFT_280416</name>
</gene>
<accession>A0ABR1F367</accession>
<dbReference type="Pfam" id="PF01425">
    <property type="entry name" value="Amidase"/>
    <property type="match status" value="1"/>
</dbReference>
<evidence type="ECO:0000313" key="6">
    <source>
        <dbReference type="Proteomes" id="UP001498771"/>
    </source>
</evidence>
<dbReference type="Proteomes" id="UP001498771">
    <property type="component" value="Unassembled WGS sequence"/>
</dbReference>
<dbReference type="SUPFAM" id="SSF75304">
    <property type="entry name" value="Amidase signature (AS) enzymes"/>
    <property type="match status" value="1"/>
</dbReference>
<evidence type="ECO:0000256" key="1">
    <source>
        <dbReference type="ARBA" id="ARBA00006336"/>
    </source>
</evidence>
<dbReference type="InterPro" id="IPR050272">
    <property type="entry name" value="Isochorismatase-like_hydrls"/>
</dbReference>
<proteinExistence type="inferred from homology"/>
<evidence type="ECO:0000259" key="4">
    <source>
        <dbReference type="Pfam" id="PF01425"/>
    </source>
</evidence>
<dbReference type="CDD" id="cd00431">
    <property type="entry name" value="cysteine_hydrolases"/>
    <property type="match status" value="1"/>
</dbReference>
<reference evidence="5 6" key="1">
    <citation type="submission" date="2024-03" db="EMBL/GenBank/DDBJ databases">
        <title>Genome-scale model development and genomic sequencing of the oleaginous clade Lipomyces.</title>
        <authorList>
            <consortium name="Lawrence Berkeley National Laboratory"/>
            <person name="Czajka J.J."/>
            <person name="Han Y."/>
            <person name="Kim J."/>
            <person name="Mondo S.J."/>
            <person name="Hofstad B.A."/>
            <person name="Robles A."/>
            <person name="Haridas S."/>
            <person name="Riley R."/>
            <person name="LaButti K."/>
            <person name="Pangilinan J."/>
            <person name="Andreopoulos W."/>
            <person name="Lipzen A."/>
            <person name="Yan J."/>
            <person name="Wang M."/>
            <person name="Ng V."/>
            <person name="Grigoriev I.V."/>
            <person name="Spatafora J.W."/>
            <person name="Magnuson J.K."/>
            <person name="Baker S.E."/>
            <person name="Pomraning K.R."/>
        </authorList>
    </citation>
    <scope>NUCLEOTIDE SEQUENCE [LARGE SCALE GENOMIC DNA]</scope>
    <source>
        <strain evidence="5 6">Phaff 52-87</strain>
    </source>
</reference>
<evidence type="ECO:0000256" key="2">
    <source>
        <dbReference type="ARBA" id="ARBA00022801"/>
    </source>
</evidence>
<dbReference type="InterPro" id="IPR036928">
    <property type="entry name" value="AS_sf"/>
</dbReference>
<dbReference type="PANTHER" id="PTHR43540">
    <property type="entry name" value="PEROXYUREIDOACRYLATE/UREIDOACRYLATE AMIDOHYDROLASE-RELATED"/>
    <property type="match status" value="1"/>
</dbReference>
<evidence type="ECO:0000313" key="5">
    <source>
        <dbReference type="EMBL" id="KAK7204286.1"/>
    </source>
</evidence>
<dbReference type="GeneID" id="90038460"/>
<comment type="caution">
    <text evidence="5">The sequence shown here is derived from an EMBL/GenBank/DDBJ whole genome shotgun (WGS) entry which is preliminary data.</text>
</comment>
<comment type="similarity">
    <text evidence="1">Belongs to the isochorismatase family.</text>
</comment>
<dbReference type="RefSeq" id="XP_064767319.1">
    <property type="nucleotide sequence ID" value="XM_064912948.1"/>
</dbReference>
<dbReference type="PANTHER" id="PTHR43540:SF9">
    <property type="entry name" value="FAMILY HYDROLASE, PUTATIVE (AFU_ORTHOLOGUE AFUA_2G08700)-RELATED"/>
    <property type="match status" value="1"/>
</dbReference>
<keyword evidence="6" id="KW-1185">Reference proteome</keyword>
<dbReference type="Pfam" id="PF00857">
    <property type="entry name" value="Isochorismatase"/>
    <property type="match status" value="1"/>
</dbReference>
<dbReference type="Gene3D" id="3.40.50.850">
    <property type="entry name" value="Isochorismatase-like"/>
    <property type="match status" value="1"/>
</dbReference>
<organism evidence="5 6">
    <name type="scientific">Myxozyma melibiosi</name>
    <dbReference type="NCBI Taxonomy" id="54550"/>
    <lineage>
        <taxon>Eukaryota</taxon>
        <taxon>Fungi</taxon>
        <taxon>Dikarya</taxon>
        <taxon>Ascomycota</taxon>
        <taxon>Saccharomycotina</taxon>
        <taxon>Lipomycetes</taxon>
        <taxon>Lipomycetales</taxon>
        <taxon>Lipomycetaceae</taxon>
        <taxon>Myxozyma</taxon>
    </lineage>
</organism>
<name>A0ABR1F367_9ASCO</name>
<dbReference type="Gene3D" id="3.90.1300.10">
    <property type="entry name" value="Amidase signature (AS) domain"/>
    <property type="match status" value="1"/>
</dbReference>
<dbReference type="InterPro" id="IPR023631">
    <property type="entry name" value="Amidase_dom"/>
</dbReference>
<keyword evidence="2" id="KW-0378">Hydrolase</keyword>
<dbReference type="InterPro" id="IPR036380">
    <property type="entry name" value="Isochorismatase-like_sf"/>
</dbReference>